<protein>
    <submittedName>
        <fullName evidence="2">3-oxoacyl-ACP synthase</fullName>
    </submittedName>
</protein>
<name>A0ABX1B433_9ACTN</name>
<dbReference type="Proteomes" id="UP000696294">
    <property type="component" value="Unassembled WGS sequence"/>
</dbReference>
<keyword evidence="3" id="KW-1185">Reference proteome</keyword>
<comment type="caution">
    <text evidence="2">The sequence shown here is derived from an EMBL/GenBank/DDBJ whole genome shotgun (WGS) entry which is preliminary data.</text>
</comment>
<evidence type="ECO:0000256" key="1">
    <source>
        <dbReference type="SAM" id="MobiDB-lite"/>
    </source>
</evidence>
<dbReference type="SUPFAM" id="SSF53901">
    <property type="entry name" value="Thiolase-like"/>
    <property type="match status" value="1"/>
</dbReference>
<sequence>MRLRAPLAIRAAAVHLPRRSLQVSEALAGGLLRPQDHAASGYEALPAAEPGDTPEAFAVEAARLALDQAATRPSAIRLLIHTWLHRPAHPFWSPAHHIADRLGAGRALPLSVQQMSNGSAAALHTAAAWLTADPETGPVLITAADTFVPPGFDRWRGDIMLYGDAGCAAVIDLPAPGRDDLQLMALASTAAPHLEAVHRAGRRPGDTGAPHPRETRRRFLTEHDAETFRSAARAGAAEAIRTALRHAGLDHGGPAPRMVLLPRVGARTLAALYRPVLERLLPGVPCLDLGQHTGHLGAGDLLANLAAFPTAACPLPPGEHALILNGGGGFTWTCAVFRRPAPTCPSHRPTDTKAQT</sequence>
<dbReference type="PANTHER" id="PTHR34069">
    <property type="entry name" value="3-OXOACYL-[ACYL-CARRIER-PROTEIN] SYNTHASE 3"/>
    <property type="match status" value="1"/>
</dbReference>
<gene>
    <name evidence="2" type="ORF">HCN51_24510</name>
</gene>
<dbReference type="InterPro" id="IPR016039">
    <property type="entry name" value="Thiolase-like"/>
</dbReference>
<proteinExistence type="predicted"/>
<dbReference type="RefSeq" id="WP_168011849.1">
    <property type="nucleotide sequence ID" value="NZ_JAATEP010000017.1"/>
</dbReference>
<feature type="region of interest" description="Disordered" evidence="1">
    <location>
        <begin position="200"/>
        <end position="219"/>
    </location>
</feature>
<evidence type="ECO:0000313" key="2">
    <source>
        <dbReference type="EMBL" id="NJP92580.1"/>
    </source>
</evidence>
<dbReference type="Gene3D" id="3.40.47.10">
    <property type="match status" value="2"/>
</dbReference>
<dbReference type="EMBL" id="JAATEP010000017">
    <property type="protein sequence ID" value="NJP92580.1"/>
    <property type="molecule type" value="Genomic_DNA"/>
</dbReference>
<accession>A0ABX1B433</accession>
<evidence type="ECO:0000313" key="3">
    <source>
        <dbReference type="Proteomes" id="UP000696294"/>
    </source>
</evidence>
<organism evidence="2 3">
    <name type="scientific">Nonomuraea composti</name>
    <dbReference type="NCBI Taxonomy" id="2720023"/>
    <lineage>
        <taxon>Bacteria</taxon>
        <taxon>Bacillati</taxon>
        <taxon>Actinomycetota</taxon>
        <taxon>Actinomycetes</taxon>
        <taxon>Streptosporangiales</taxon>
        <taxon>Streptosporangiaceae</taxon>
        <taxon>Nonomuraea</taxon>
    </lineage>
</organism>
<dbReference type="PANTHER" id="PTHR34069:SF2">
    <property type="entry name" value="BETA-KETOACYL-[ACYL-CARRIER-PROTEIN] SYNTHASE III"/>
    <property type="match status" value="1"/>
</dbReference>
<reference evidence="2 3" key="1">
    <citation type="submission" date="2020-03" db="EMBL/GenBank/DDBJ databases">
        <title>WGS of actinomycetes isolated from Thailand.</title>
        <authorList>
            <person name="Thawai C."/>
        </authorList>
    </citation>
    <scope>NUCLEOTIDE SEQUENCE [LARGE SCALE GENOMIC DNA]</scope>
    <source>
        <strain evidence="2 3">FMUSA5-5</strain>
    </source>
</reference>